<evidence type="ECO:0000313" key="1">
    <source>
        <dbReference type="EMBL" id="EGT50071.1"/>
    </source>
</evidence>
<accession>G0N1N3</accession>
<dbReference type="EMBL" id="GL379827">
    <property type="protein sequence ID" value="EGT50071.1"/>
    <property type="molecule type" value="Genomic_DNA"/>
</dbReference>
<reference evidence="2" key="1">
    <citation type="submission" date="2011-07" db="EMBL/GenBank/DDBJ databases">
        <authorList>
            <consortium name="Caenorhabditis brenneri Sequencing and Analysis Consortium"/>
            <person name="Wilson R.K."/>
        </authorList>
    </citation>
    <scope>NUCLEOTIDE SEQUENCE [LARGE SCALE GENOMIC DNA]</scope>
    <source>
        <strain evidence="2">PB2801</strain>
    </source>
</reference>
<dbReference type="HOGENOM" id="CLU_2123242_0_0_1"/>
<sequence>MTAYFHVLKVEALAISLEPSLRLPAAHSSCQLAGYQMFVWHRFQSLLQNRMHRKMQGRRLRKPKNCQKSGWKKDFIMELVGEVITREEPDDYLIQCKSKVGLLMPQSMGMRPDS</sequence>
<gene>
    <name evidence="1" type="ORF">CAEBREN_07514</name>
</gene>
<protein>
    <submittedName>
        <fullName evidence="1">Uncharacterized protein</fullName>
    </submittedName>
</protein>
<evidence type="ECO:0000313" key="2">
    <source>
        <dbReference type="Proteomes" id="UP000008068"/>
    </source>
</evidence>
<dbReference type="Proteomes" id="UP000008068">
    <property type="component" value="Unassembled WGS sequence"/>
</dbReference>
<dbReference type="AlphaFoldDB" id="G0N1N3"/>
<name>G0N1N3_CAEBE</name>
<keyword evidence="2" id="KW-1185">Reference proteome</keyword>
<dbReference type="InParanoid" id="G0N1N3"/>
<proteinExistence type="predicted"/>
<organism evidence="2">
    <name type="scientific">Caenorhabditis brenneri</name>
    <name type="common">Nematode worm</name>
    <dbReference type="NCBI Taxonomy" id="135651"/>
    <lineage>
        <taxon>Eukaryota</taxon>
        <taxon>Metazoa</taxon>
        <taxon>Ecdysozoa</taxon>
        <taxon>Nematoda</taxon>
        <taxon>Chromadorea</taxon>
        <taxon>Rhabditida</taxon>
        <taxon>Rhabditina</taxon>
        <taxon>Rhabditomorpha</taxon>
        <taxon>Rhabditoidea</taxon>
        <taxon>Rhabditidae</taxon>
        <taxon>Peloderinae</taxon>
        <taxon>Caenorhabditis</taxon>
    </lineage>
</organism>